<evidence type="ECO:0000256" key="3">
    <source>
        <dbReference type="ARBA" id="ARBA00060902"/>
    </source>
</evidence>
<dbReference type="RefSeq" id="XP_028148438.1">
    <property type="nucleotide sequence ID" value="XM_028292637.1"/>
</dbReference>
<keyword evidence="6" id="KW-1185">Reference proteome</keyword>
<dbReference type="FunFam" id="3.15.10.30:FF:000001">
    <property type="entry name" value="Takeout-like protein 1"/>
    <property type="match status" value="1"/>
</dbReference>
<dbReference type="OrthoDB" id="8190514at2759"/>
<gene>
    <name evidence="7" type="primary">LOC114341824</name>
</gene>
<evidence type="ECO:0000313" key="7">
    <source>
        <dbReference type="RefSeq" id="XP_028148438.1"/>
    </source>
</evidence>
<evidence type="ECO:0000256" key="4">
    <source>
        <dbReference type="SAM" id="SignalP"/>
    </source>
</evidence>
<dbReference type="Proteomes" id="UP001652700">
    <property type="component" value="Unplaced"/>
</dbReference>
<accession>A0A6P7GSZ4</accession>
<comment type="similarity">
    <text evidence="3">Belongs to the TO family.</text>
</comment>
<name>A0A6P7GSZ4_DIAVI</name>
<dbReference type="Pfam" id="PF06585">
    <property type="entry name" value="JHBP"/>
    <property type="match status" value="1"/>
</dbReference>
<organism evidence="7">
    <name type="scientific">Diabrotica virgifera virgifera</name>
    <name type="common">western corn rootworm</name>
    <dbReference type="NCBI Taxonomy" id="50390"/>
    <lineage>
        <taxon>Eukaryota</taxon>
        <taxon>Metazoa</taxon>
        <taxon>Ecdysozoa</taxon>
        <taxon>Arthropoda</taxon>
        <taxon>Hexapoda</taxon>
        <taxon>Insecta</taxon>
        <taxon>Pterygota</taxon>
        <taxon>Neoptera</taxon>
        <taxon>Endopterygota</taxon>
        <taxon>Coleoptera</taxon>
        <taxon>Polyphaga</taxon>
        <taxon>Cucujiformia</taxon>
        <taxon>Chrysomeloidea</taxon>
        <taxon>Chrysomelidae</taxon>
        <taxon>Galerucinae</taxon>
        <taxon>Diabroticina</taxon>
        <taxon>Diabroticites</taxon>
        <taxon>Diabrotica</taxon>
    </lineage>
</organism>
<evidence type="ECO:0000256" key="1">
    <source>
        <dbReference type="ARBA" id="ARBA00022729"/>
    </source>
</evidence>
<dbReference type="PANTHER" id="PTHR11008">
    <property type="entry name" value="PROTEIN TAKEOUT-LIKE PROTEIN"/>
    <property type="match status" value="1"/>
</dbReference>
<proteinExistence type="inferred from homology"/>
<dbReference type="GO" id="GO:0007623">
    <property type="term" value="P:circadian rhythm"/>
    <property type="evidence" value="ECO:0007669"/>
    <property type="project" value="UniProtKB-ARBA"/>
</dbReference>
<dbReference type="GO" id="GO:0005615">
    <property type="term" value="C:extracellular space"/>
    <property type="evidence" value="ECO:0007669"/>
    <property type="project" value="TreeGrafter"/>
</dbReference>
<dbReference type="AlphaFoldDB" id="A0A6P7GSZ4"/>
<dbReference type="InParanoid" id="A0A6P7GSZ4"/>
<evidence type="ECO:0000313" key="6">
    <source>
        <dbReference type="Proteomes" id="UP001652700"/>
    </source>
</evidence>
<dbReference type="FunCoup" id="A0A6P7GSZ4">
    <property type="interactions" value="34"/>
</dbReference>
<feature type="chain" id="PRO_5027783857" evidence="4">
    <location>
        <begin position="22"/>
        <end position="250"/>
    </location>
</feature>
<reference evidence="5" key="2">
    <citation type="submission" date="2025-05" db="UniProtKB">
        <authorList>
            <consortium name="EnsemblMetazoa"/>
        </authorList>
    </citation>
    <scope>IDENTIFICATION</scope>
</reference>
<dbReference type="Gene3D" id="3.15.10.30">
    <property type="entry name" value="Haemolymph juvenile hormone binding protein"/>
    <property type="match status" value="1"/>
</dbReference>
<dbReference type="PANTHER" id="PTHR11008:SF32">
    <property type="entry name" value="CIRCADIAN CLOCK-CONTROLLED PROTEIN DAYWAKE-RELATED"/>
    <property type="match status" value="1"/>
</dbReference>
<dbReference type="SMART" id="SM00700">
    <property type="entry name" value="JHBP"/>
    <property type="match status" value="1"/>
</dbReference>
<keyword evidence="1 4" id="KW-0732">Signal</keyword>
<protein>
    <submittedName>
        <fullName evidence="7">Protein takeout-like</fullName>
    </submittedName>
</protein>
<keyword evidence="2" id="KW-0090">Biological rhythms</keyword>
<evidence type="ECO:0000256" key="2">
    <source>
        <dbReference type="ARBA" id="ARBA00023108"/>
    </source>
</evidence>
<reference evidence="7" key="1">
    <citation type="submission" date="2025-04" db="UniProtKB">
        <authorList>
            <consortium name="RefSeq"/>
        </authorList>
    </citation>
    <scope>IDENTIFICATION</scope>
    <source>
        <tissue evidence="7">Whole insect</tissue>
    </source>
</reference>
<feature type="signal peptide" evidence="4">
    <location>
        <begin position="1"/>
        <end position="21"/>
    </location>
</feature>
<dbReference type="InterPro" id="IPR038606">
    <property type="entry name" value="To_sf"/>
</dbReference>
<dbReference type="InterPro" id="IPR010562">
    <property type="entry name" value="Haemolymph_juvenile_hormone-bd"/>
</dbReference>
<dbReference type="EnsemblMetazoa" id="XM_050643548.1">
    <property type="protein sequence ID" value="XP_050499505.1"/>
    <property type="gene ID" value="LOC126880023"/>
</dbReference>
<sequence>MGFCVKASLLFVTFLGVVTDAAKLPSGFGRCSFKSPDLDECFKNNTERTVRLLKTATPELGLGSLDPLDIPELTIGEGTGPVHVTQKFKNIKLYGLTESKSLMGHVDVPNKILYSTSITPYLRLDGDYSLKGKVMLLPIYGEGKCNITLINTHINHTIYAESIQKKGKEYWHFYNYTVTLRPEKMIYEFENLFNGDKKLGDQILSVLNDNWSELFTDVRDGYEKSFGLIFQGLGNRVFSRVALEDIFLDV</sequence>
<evidence type="ECO:0000313" key="5">
    <source>
        <dbReference type="EnsemblMetazoa" id="XP_050499505.1"/>
    </source>
</evidence>